<dbReference type="EMBL" id="JANBPY010000508">
    <property type="protein sequence ID" value="KAJ1966493.1"/>
    <property type="molecule type" value="Genomic_DNA"/>
</dbReference>
<sequence>MVAPAPTNEVNTPKDTPATQSGLVETENGTAAMASSNPSQVSESDLALLGIKHDGNLELGNMLSDIDRADSLLDYIDNRVDTLLASLDGILDTPVDNK</sequence>
<keyword evidence="3" id="KW-1185">Reference proteome</keyword>
<name>A0A9W8ARD3_9FUNG</name>
<feature type="region of interest" description="Disordered" evidence="1">
    <location>
        <begin position="1"/>
        <end position="23"/>
    </location>
</feature>
<dbReference type="OrthoDB" id="10334137at2759"/>
<evidence type="ECO:0000313" key="2">
    <source>
        <dbReference type="EMBL" id="KAJ1966493.1"/>
    </source>
</evidence>
<evidence type="ECO:0000256" key="1">
    <source>
        <dbReference type="SAM" id="MobiDB-lite"/>
    </source>
</evidence>
<evidence type="ECO:0000313" key="3">
    <source>
        <dbReference type="Proteomes" id="UP001150925"/>
    </source>
</evidence>
<dbReference type="AlphaFoldDB" id="A0A9W8ARD3"/>
<dbReference type="Proteomes" id="UP001150925">
    <property type="component" value="Unassembled WGS sequence"/>
</dbReference>
<accession>A0A9W8ARD3</accession>
<comment type="caution">
    <text evidence="2">The sequence shown here is derived from an EMBL/GenBank/DDBJ whole genome shotgun (WGS) entry which is preliminary data.</text>
</comment>
<organism evidence="2 3">
    <name type="scientific">Dispira parvispora</name>
    <dbReference type="NCBI Taxonomy" id="1520584"/>
    <lineage>
        <taxon>Eukaryota</taxon>
        <taxon>Fungi</taxon>
        <taxon>Fungi incertae sedis</taxon>
        <taxon>Zoopagomycota</taxon>
        <taxon>Kickxellomycotina</taxon>
        <taxon>Dimargaritomycetes</taxon>
        <taxon>Dimargaritales</taxon>
        <taxon>Dimargaritaceae</taxon>
        <taxon>Dispira</taxon>
    </lineage>
</organism>
<feature type="compositionally biased region" description="Polar residues" evidence="1">
    <location>
        <begin position="8"/>
        <end position="23"/>
    </location>
</feature>
<reference evidence="2" key="1">
    <citation type="submission" date="2022-07" db="EMBL/GenBank/DDBJ databases">
        <title>Phylogenomic reconstructions and comparative analyses of Kickxellomycotina fungi.</title>
        <authorList>
            <person name="Reynolds N.K."/>
            <person name="Stajich J.E."/>
            <person name="Barry K."/>
            <person name="Grigoriev I.V."/>
            <person name="Crous P."/>
            <person name="Smith M.E."/>
        </authorList>
    </citation>
    <scope>NUCLEOTIDE SEQUENCE</scope>
    <source>
        <strain evidence="2">RSA 1196</strain>
    </source>
</reference>
<gene>
    <name evidence="2" type="ORF">IWQ62_002418</name>
</gene>
<protein>
    <submittedName>
        <fullName evidence="2">Uncharacterized protein</fullName>
    </submittedName>
</protein>
<proteinExistence type="predicted"/>